<evidence type="ECO:0000256" key="3">
    <source>
        <dbReference type="ARBA" id="ARBA00022679"/>
    </source>
</evidence>
<dbReference type="CDD" id="cd03364">
    <property type="entry name" value="TOPRIM_DnaG_primases"/>
    <property type="match status" value="1"/>
</dbReference>
<dbReference type="Pfam" id="PF01807">
    <property type="entry name" value="Zn_ribbon_DnaG"/>
    <property type="match status" value="1"/>
</dbReference>
<evidence type="ECO:0000256" key="6">
    <source>
        <dbReference type="ARBA" id="ARBA00022723"/>
    </source>
</evidence>
<keyword evidence="10 12" id="KW-0238">DNA-binding</keyword>
<dbReference type="InterPro" id="IPR030846">
    <property type="entry name" value="DnaG_bac"/>
</dbReference>
<dbReference type="EMBL" id="UGYW01000002">
    <property type="protein sequence ID" value="SUJ12274.1"/>
    <property type="molecule type" value="Genomic_DNA"/>
</dbReference>
<dbReference type="GO" id="GO:0003677">
    <property type="term" value="F:DNA binding"/>
    <property type="evidence" value="ECO:0007669"/>
    <property type="project" value="UniProtKB-KW"/>
</dbReference>
<evidence type="ECO:0000259" key="15">
    <source>
        <dbReference type="PROSITE" id="PS50880"/>
    </source>
</evidence>
<dbReference type="HAMAP" id="MF_00974">
    <property type="entry name" value="DNA_primase_DnaG"/>
    <property type="match status" value="1"/>
</dbReference>
<dbReference type="FunFam" id="3.90.580.10:FF:000001">
    <property type="entry name" value="DNA primase"/>
    <property type="match status" value="1"/>
</dbReference>
<dbReference type="InterPro" id="IPR050219">
    <property type="entry name" value="DnaG_primase"/>
</dbReference>
<keyword evidence="6 12" id="KW-0479">Metal-binding</keyword>
<comment type="similarity">
    <text evidence="12">Belongs to the DnaG primase family.</text>
</comment>
<comment type="subunit">
    <text evidence="12">Monomer. Interacts with DnaB.</text>
</comment>
<dbReference type="GO" id="GO:0006269">
    <property type="term" value="P:DNA replication, synthesis of primer"/>
    <property type="evidence" value="ECO:0007669"/>
    <property type="project" value="UniProtKB-UniRule"/>
</dbReference>
<dbReference type="GO" id="GO:0000428">
    <property type="term" value="C:DNA-directed RNA polymerase complex"/>
    <property type="evidence" value="ECO:0007669"/>
    <property type="project" value="UniProtKB-KW"/>
</dbReference>
<reference evidence="16 17" key="1">
    <citation type="submission" date="2018-06" db="EMBL/GenBank/DDBJ databases">
        <authorList>
            <consortium name="Pathogen Informatics"/>
            <person name="Doyle S."/>
        </authorList>
    </citation>
    <scope>NUCLEOTIDE SEQUENCE [LARGE SCALE GENOMIC DNA]</scope>
    <source>
        <strain evidence="16 17">NCTC11388</strain>
    </source>
</reference>
<dbReference type="SUPFAM" id="SSF56731">
    <property type="entry name" value="DNA primase core"/>
    <property type="match status" value="1"/>
</dbReference>
<keyword evidence="5 12" id="KW-0235">DNA replication</keyword>
<dbReference type="SMART" id="SM00400">
    <property type="entry name" value="ZnF_CHCC"/>
    <property type="match status" value="1"/>
</dbReference>
<dbReference type="Pfam" id="PF13155">
    <property type="entry name" value="Toprim_2"/>
    <property type="match status" value="1"/>
</dbReference>
<feature type="zinc finger region" description="CHC2-type" evidence="12 13">
    <location>
        <begin position="79"/>
        <end position="103"/>
    </location>
</feature>
<dbReference type="Gene3D" id="3.90.580.10">
    <property type="entry name" value="Zinc finger, CHC2-type domain"/>
    <property type="match status" value="1"/>
</dbReference>
<comment type="catalytic activity">
    <reaction evidence="12">
        <text>ssDNA + n NTP = ssDNA/pppN(pN)n-1 hybrid + (n-1) diphosphate.</text>
        <dbReference type="EC" id="2.7.7.101"/>
    </reaction>
</comment>
<evidence type="ECO:0000256" key="10">
    <source>
        <dbReference type="ARBA" id="ARBA00023125"/>
    </source>
</evidence>
<feature type="domain" description="Toprim" evidence="15">
    <location>
        <begin position="302"/>
        <end position="383"/>
    </location>
</feature>
<dbReference type="PANTHER" id="PTHR30313:SF2">
    <property type="entry name" value="DNA PRIMASE"/>
    <property type="match status" value="1"/>
</dbReference>
<dbReference type="Pfam" id="PF08275">
    <property type="entry name" value="DNAG_N"/>
    <property type="match status" value="1"/>
</dbReference>
<dbReference type="PIRSF" id="PIRSF002811">
    <property type="entry name" value="DnaG"/>
    <property type="match status" value="1"/>
</dbReference>
<dbReference type="SMART" id="SM00493">
    <property type="entry name" value="TOPRIM"/>
    <property type="match status" value="1"/>
</dbReference>
<comment type="function">
    <text evidence="12">RNA polymerase that catalyzes the synthesis of short RNA molecules used as primers for DNA polymerase during DNA replication.</text>
</comment>
<dbReference type="GO" id="GO:1990077">
    <property type="term" value="C:primosome complex"/>
    <property type="evidence" value="ECO:0007669"/>
    <property type="project" value="UniProtKB-KW"/>
</dbReference>
<feature type="region of interest" description="Disordered" evidence="14">
    <location>
        <begin position="478"/>
        <end position="527"/>
    </location>
</feature>
<evidence type="ECO:0000256" key="13">
    <source>
        <dbReference type="PIRSR" id="PIRSR002811-1"/>
    </source>
</evidence>
<keyword evidence="4 12" id="KW-0548">Nucleotidyltransferase</keyword>
<dbReference type="NCBIfam" id="TIGR01391">
    <property type="entry name" value="dnaG"/>
    <property type="match status" value="1"/>
</dbReference>
<keyword evidence="3 12" id="KW-0808">Transferase</keyword>
<dbReference type="InterPro" id="IPR037068">
    <property type="entry name" value="DNA_primase_core_N_sf"/>
</dbReference>
<dbReference type="GO" id="GO:0003899">
    <property type="term" value="F:DNA-directed RNA polymerase activity"/>
    <property type="evidence" value="ECO:0007669"/>
    <property type="project" value="UniProtKB-UniRule"/>
</dbReference>
<evidence type="ECO:0000256" key="11">
    <source>
        <dbReference type="ARBA" id="ARBA00023163"/>
    </source>
</evidence>
<dbReference type="SUPFAM" id="SSF57783">
    <property type="entry name" value="Zinc beta-ribbon"/>
    <property type="match status" value="1"/>
</dbReference>
<keyword evidence="9" id="KW-0460">Magnesium</keyword>
<evidence type="ECO:0000256" key="8">
    <source>
        <dbReference type="ARBA" id="ARBA00022833"/>
    </source>
</evidence>
<dbReference type="EC" id="2.7.7.101" evidence="12"/>
<keyword evidence="1 12" id="KW-0240">DNA-directed RNA polymerase</keyword>
<dbReference type="GO" id="GO:0005737">
    <property type="term" value="C:cytoplasm"/>
    <property type="evidence" value="ECO:0007669"/>
    <property type="project" value="TreeGrafter"/>
</dbReference>
<dbReference type="PROSITE" id="PS50880">
    <property type="entry name" value="TOPRIM"/>
    <property type="match status" value="1"/>
</dbReference>
<feature type="compositionally biased region" description="Low complexity" evidence="14">
    <location>
        <begin position="489"/>
        <end position="505"/>
    </location>
</feature>
<dbReference type="GO" id="GO:0008270">
    <property type="term" value="F:zinc ion binding"/>
    <property type="evidence" value="ECO:0007669"/>
    <property type="project" value="UniProtKB-UniRule"/>
</dbReference>
<dbReference type="Proteomes" id="UP000254893">
    <property type="component" value="Unassembled WGS sequence"/>
</dbReference>
<evidence type="ECO:0000313" key="17">
    <source>
        <dbReference type="Proteomes" id="UP000254893"/>
    </source>
</evidence>
<keyword evidence="11 12" id="KW-0804">Transcription</keyword>
<evidence type="ECO:0000256" key="7">
    <source>
        <dbReference type="ARBA" id="ARBA00022771"/>
    </source>
</evidence>
<evidence type="ECO:0000256" key="14">
    <source>
        <dbReference type="SAM" id="MobiDB-lite"/>
    </source>
</evidence>
<accession>A0A380C3W0</accession>
<evidence type="ECO:0000313" key="16">
    <source>
        <dbReference type="EMBL" id="SUJ12274.1"/>
    </source>
</evidence>
<dbReference type="InterPro" id="IPR002694">
    <property type="entry name" value="Znf_CHC2"/>
</dbReference>
<organism evidence="16 17">
    <name type="scientific">Sphingobacterium spiritivorum</name>
    <name type="common">Flavobacterium spiritivorum</name>
    <dbReference type="NCBI Taxonomy" id="258"/>
    <lineage>
        <taxon>Bacteria</taxon>
        <taxon>Pseudomonadati</taxon>
        <taxon>Bacteroidota</taxon>
        <taxon>Sphingobacteriia</taxon>
        <taxon>Sphingobacteriales</taxon>
        <taxon>Sphingobacteriaceae</taxon>
        <taxon>Sphingobacterium</taxon>
    </lineage>
</organism>
<sequence length="703" mass="79711">MCKHNQKLYISLATKVFATLLQVIILSTQSYCLILLTQKEDAVIKKETIDKVLDTARIEEVVGDFVDLKKRGTSLIGNCPFHNEKTPSFHVSVAKGIYKCFGCGAGGDALKFVMDLEKYSYPEAIRYLANKYHIDVEEQERSPAQMAAQDKRESLYVLSQWAGKFFKDNMWQTDMGQSIGLAYFKERGYREDIIKKFELGYSPDQWTALVEAAKTAGFQEEYLKEIGLTIQRDDGSMYDRFRGRVMFPIQNLTGRVIGFGGRTLKTEKSVPKYVNSPESEIYHKSDVLYGLNFAKKAIVDADNCYLVEGYADVLSVHQAGVENVVSSSGTSLTSGQIRLISRFTKNVTILYDGDTAGIKASLRGTDMLLEEGLNVKILLFPDGNDPDSYVQKFGSDAFKKYIADHQEDFIFFKTNILLKDAENDPIKRADVIRDVVESIALIPDEIKVAVFIGQCSNLLDIEERVLLSELNNIRVKKARDADKKNQRNPSASSSPFSPSEGDGPPADFFMTDEERGGPASEPEHKITPEILQEREIIRILLNYGDYLATWEGDGDIPIAPLLLGSIDDVEFEDKPSAYILSVYKEYAERFEIPQAKQFFSHEDRLVSDLAITCVASPYNLSPNWNDDKRKIYVTQEYELLKNLVIQAIYRIKKRKVESEMLRIREELRTEQDQANLEILLSKYQKLKEAERLLGDFLGNTIVK</sequence>
<gene>
    <name evidence="12 16" type="primary">dnaG</name>
    <name evidence="16" type="ORF">NCTC11388_02208</name>
</gene>
<dbReference type="InterPro" id="IPR013264">
    <property type="entry name" value="DNAG_N"/>
</dbReference>
<dbReference type="InterPro" id="IPR006171">
    <property type="entry name" value="TOPRIM_dom"/>
</dbReference>
<comment type="domain">
    <text evidence="12">Contains an N-terminal zinc-binding domain, a central core domain that contains the primase activity, and a C-terminal DnaB-binding domain.</text>
</comment>
<evidence type="ECO:0000256" key="5">
    <source>
        <dbReference type="ARBA" id="ARBA00022705"/>
    </source>
</evidence>
<evidence type="ECO:0000256" key="12">
    <source>
        <dbReference type="HAMAP-Rule" id="MF_00974"/>
    </source>
</evidence>
<proteinExistence type="inferred from homology"/>
<protein>
    <recommendedName>
        <fullName evidence="12">DNA primase</fullName>
        <ecNumber evidence="12">2.7.7.101</ecNumber>
    </recommendedName>
</protein>
<keyword evidence="2 12" id="KW-0639">Primosome</keyword>
<dbReference type="Gene3D" id="3.40.1360.10">
    <property type="match status" value="1"/>
</dbReference>
<name>A0A380C3W0_SPHSI</name>
<evidence type="ECO:0000256" key="1">
    <source>
        <dbReference type="ARBA" id="ARBA00022478"/>
    </source>
</evidence>
<dbReference type="InterPro" id="IPR006295">
    <property type="entry name" value="DNA_primase_DnaG"/>
</dbReference>
<evidence type="ECO:0000256" key="2">
    <source>
        <dbReference type="ARBA" id="ARBA00022515"/>
    </source>
</evidence>
<evidence type="ECO:0000256" key="9">
    <source>
        <dbReference type="ARBA" id="ARBA00022842"/>
    </source>
</evidence>
<comment type="cofactor">
    <cofactor evidence="12 13">
        <name>Zn(2+)</name>
        <dbReference type="ChEBI" id="CHEBI:29105"/>
    </cofactor>
    <text evidence="12 13">Binds 1 zinc ion per monomer.</text>
</comment>
<dbReference type="Gene3D" id="3.90.980.10">
    <property type="entry name" value="DNA primase, catalytic core, N-terminal domain"/>
    <property type="match status" value="1"/>
</dbReference>
<dbReference type="AlphaFoldDB" id="A0A380C3W0"/>
<keyword evidence="8 12" id="KW-0862">Zinc</keyword>
<feature type="compositionally biased region" description="Basic and acidic residues" evidence="14">
    <location>
        <begin position="512"/>
        <end position="527"/>
    </location>
</feature>
<dbReference type="InterPro" id="IPR036977">
    <property type="entry name" value="DNA_primase_Znf_CHC2"/>
</dbReference>
<evidence type="ECO:0000256" key="4">
    <source>
        <dbReference type="ARBA" id="ARBA00022695"/>
    </source>
</evidence>
<keyword evidence="7 12" id="KW-0863">Zinc-finger</keyword>
<dbReference type="InterPro" id="IPR034151">
    <property type="entry name" value="TOPRIM_DnaG_bac"/>
</dbReference>
<dbReference type="PANTHER" id="PTHR30313">
    <property type="entry name" value="DNA PRIMASE"/>
    <property type="match status" value="1"/>
</dbReference>